<evidence type="ECO:0000256" key="11">
    <source>
        <dbReference type="ARBA" id="ARBA00048179"/>
    </source>
</evidence>
<evidence type="ECO:0000313" key="14">
    <source>
        <dbReference type="Proteomes" id="UP000045285"/>
    </source>
</evidence>
<comment type="catalytic activity">
    <reaction evidence="11">
        <text>N(6)-(pyridoxal phosphate)-L-lysyl-[4-amino-5-hydroxymethyl-2-methylpyrimidine phosphate synthase] + L-histidyl-[4-amino-5-hydroxymethyl-2-methylpyrimidine phosphate synthase] + 2 Fe(3+) + 4 H2O = L-lysyl-[4-amino-5-hydroxymethyl-2-methylpyrimidine phosphate synthase] + (2S)-2-amino-5-hydroxy-4-oxopentanoyl-[4-amino-5-hydroxymethyl-2-methylpyrimidine phosphate synthase] + 4-amino-2-methyl-5-(phosphooxymethyl)pyrimidine + 3-oxopropanoate + 2 Fe(2+) + 2 H(+)</text>
        <dbReference type="Rhea" id="RHEA:65756"/>
        <dbReference type="Rhea" id="RHEA-COMP:16892"/>
        <dbReference type="Rhea" id="RHEA-COMP:16893"/>
        <dbReference type="Rhea" id="RHEA-COMP:16894"/>
        <dbReference type="Rhea" id="RHEA-COMP:16895"/>
        <dbReference type="ChEBI" id="CHEBI:15377"/>
        <dbReference type="ChEBI" id="CHEBI:15378"/>
        <dbReference type="ChEBI" id="CHEBI:29033"/>
        <dbReference type="ChEBI" id="CHEBI:29034"/>
        <dbReference type="ChEBI" id="CHEBI:29969"/>
        <dbReference type="ChEBI" id="CHEBI:29979"/>
        <dbReference type="ChEBI" id="CHEBI:33190"/>
        <dbReference type="ChEBI" id="CHEBI:58354"/>
        <dbReference type="ChEBI" id="CHEBI:143915"/>
        <dbReference type="ChEBI" id="CHEBI:157692"/>
    </reaction>
    <physiologicalReaction direction="left-to-right" evidence="11">
        <dbReference type="Rhea" id="RHEA:65757"/>
    </physiologicalReaction>
</comment>
<dbReference type="AlphaFoldDB" id="A0A090DMM2"/>
<evidence type="ECO:0000256" key="5">
    <source>
        <dbReference type="ARBA" id="ARBA00022679"/>
    </source>
</evidence>
<dbReference type="STRING" id="69974.MPLDJ20_120143"/>
<evidence type="ECO:0000256" key="10">
    <source>
        <dbReference type="ARBA" id="ARBA00033171"/>
    </source>
</evidence>
<dbReference type="PROSITE" id="PS51318">
    <property type="entry name" value="TAT"/>
    <property type="match status" value="1"/>
</dbReference>
<evidence type="ECO:0000259" key="12">
    <source>
        <dbReference type="Pfam" id="PF09084"/>
    </source>
</evidence>
<dbReference type="InterPro" id="IPR027939">
    <property type="entry name" value="NMT1/THI5"/>
</dbReference>
<protein>
    <recommendedName>
        <fullName evidence="10">Thiamine pyrimidine synthase</fullName>
    </recommendedName>
</protein>
<dbReference type="SUPFAM" id="SSF53850">
    <property type="entry name" value="Periplasmic binding protein-like II"/>
    <property type="match status" value="1"/>
</dbReference>
<evidence type="ECO:0000256" key="3">
    <source>
        <dbReference type="ARBA" id="ARBA00009406"/>
    </source>
</evidence>
<name>A0A090DMM2_MESPL</name>
<evidence type="ECO:0000256" key="4">
    <source>
        <dbReference type="ARBA" id="ARBA00011738"/>
    </source>
</evidence>
<dbReference type="GO" id="GO:0009228">
    <property type="term" value="P:thiamine biosynthetic process"/>
    <property type="evidence" value="ECO:0007669"/>
    <property type="project" value="UniProtKB-KW"/>
</dbReference>
<dbReference type="Pfam" id="PF09084">
    <property type="entry name" value="NMT1"/>
    <property type="match status" value="1"/>
</dbReference>
<evidence type="ECO:0000256" key="9">
    <source>
        <dbReference type="ARBA" id="ARBA00023004"/>
    </source>
</evidence>
<evidence type="ECO:0000256" key="6">
    <source>
        <dbReference type="ARBA" id="ARBA00022723"/>
    </source>
</evidence>
<dbReference type="Proteomes" id="UP000045285">
    <property type="component" value="Unassembled WGS sequence"/>
</dbReference>
<keyword evidence="8" id="KW-0784">Thiamine biosynthesis</keyword>
<dbReference type="EMBL" id="CCMZ01000017">
    <property type="protein sequence ID" value="CDX17586.1"/>
    <property type="molecule type" value="Genomic_DNA"/>
</dbReference>
<comment type="function">
    <text evidence="1">Responsible for the formation of the pyrimidine heterocycle in the thiamine biosynthesis pathway. Catalyzes the formation of hydroxymethylpyrimidine phosphate (HMP-P) from histidine and pyridoxal phosphate (PLP). The protein uses PLP and the active site histidine to form HMP-P, generating an inactive enzyme. The enzyme can only undergo a single turnover, which suggests it is a suicide enzyme.</text>
</comment>
<dbReference type="InterPro" id="IPR006311">
    <property type="entry name" value="TAT_signal"/>
</dbReference>
<keyword evidence="9" id="KW-0408">Iron</keyword>
<evidence type="ECO:0000313" key="13">
    <source>
        <dbReference type="EMBL" id="CDX17586.1"/>
    </source>
</evidence>
<keyword evidence="6" id="KW-0479">Metal-binding</keyword>
<accession>A0A090DMM2</accession>
<evidence type="ECO:0000256" key="1">
    <source>
        <dbReference type="ARBA" id="ARBA00003469"/>
    </source>
</evidence>
<evidence type="ECO:0000256" key="8">
    <source>
        <dbReference type="ARBA" id="ARBA00022977"/>
    </source>
</evidence>
<evidence type="ECO:0000256" key="2">
    <source>
        <dbReference type="ARBA" id="ARBA00004948"/>
    </source>
</evidence>
<gene>
    <name evidence="13" type="ORF">MPL3356_240096</name>
</gene>
<dbReference type="GO" id="GO:0046872">
    <property type="term" value="F:metal ion binding"/>
    <property type="evidence" value="ECO:0007669"/>
    <property type="project" value="UniProtKB-KW"/>
</dbReference>
<keyword evidence="14" id="KW-1185">Reference proteome</keyword>
<keyword evidence="7" id="KW-0663">Pyridoxal phosphate</keyword>
<organism evidence="13 14">
    <name type="scientific">Mesorhizobium plurifarium</name>
    <dbReference type="NCBI Taxonomy" id="69974"/>
    <lineage>
        <taxon>Bacteria</taxon>
        <taxon>Pseudomonadati</taxon>
        <taxon>Pseudomonadota</taxon>
        <taxon>Alphaproteobacteria</taxon>
        <taxon>Hyphomicrobiales</taxon>
        <taxon>Phyllobacteriaceae</taxon>
        <taxon>Mesorhizobium</taxon>
    </lineage>
</organism>
<comment type="similarity">
    <text evidence="3">Belongs to the NMT1/THI5 family.</text>
</comment>
<proteinExistence type="inferred from homology"/>
<dbReference type="InterPro" id="IPR015168">
    <property type="entry name" value="SsuA/THI5"/>
</dbReference>
<dbReference type="GO" id="GO:0016740">
    <property type="term" value="F:transferase activity"/>
    <property type="evidence" value="ECO:0007669"/>
    <property type="project" value="UniProtKB-KW"/>
</dbReference>
<dbReference type="Gene3D" id="3.40.190.10">
    <property type="entry name" value="Periplasmic binding protein-like II"/>
    <property type="match status" value="2"/>
</dbReference>
<dbReference type="PANTHER" id="PTHR31528">
    <property type="entry name" value="4-AMINO-5-HYDROXYMETHYL-2-METHYLPYRIMIDINE PHOSPHATE SYNTHASE THI11-RELATED"/>
    <property type="match status" value="1"/>
</dbReference>
<reference evidence="14" key="1">
    <citation type="submission" date="2014-08" db="EMBL/GenBank/DDBJ databases">
        <authorList>
            <person name="Moulin L."/>
        </authorList>
    </citation>
    <scope>NUCLEOTIDE SEQUENCE [LARGE SCALE GENOMIC DNA]</scope>
</reference>
<comment type="subunit">
    <text evidence="4">Homodimer.</text>
</comment>
<dbReference type="PANTHER" id="PTHR31528:SF1">
    <property type="entry name" value="4-AMINO-5-HYDROXYMETHYL-2-METHYLPYRIMIDINE PHOSPHATE SYNTHASE THI11-RELATED"/>
    <property type="match status" value="1"/>
</dbReference>
<feature type="domain" description="SsuA/THI5-like" evidence="12">
    <location>
        <begin position="56"/>
        <end position="261"/>
    </location>
</feature>
<sequence>MSGNSDFELNRRAFVKGGMAAVAAASAGMQLVLTPGAKAAGKVVIQYDWLMSNGQIGDIAAVANGYFKDAGLEVEFSPGGPNASTVPPVISGAAQLGQFSETPQLYSARASGVPIKIIACGFRTGPYALTSKPAKPIRGVADLKGKKIGIQPTARFVIDEILAKNGIDPSEVIIVNVGFDKAPLVRGDVDAIGGWITNTQALSVVGDDRIDLLTRDLGLSSYADVYFATDAAIEKDPEPLAKFIGAVGKGWGWVHANPQEAVKKMVAAYPEMDLGWEEKTVNLVLKLSFDGATAKDGWGTFDPASIEEQLALLDKVGQYPNGRPAAADVYTTKILELSAADRPKLDAPAA</sequence>
<keyword evidence="5" id="KW-0808">Transferase</keyword>
<comment type="pathway">
    <text evidence="2">Cofactor biosynthesis; thiamine diphosphate biosynthesis.</text>
</comment>
<evidence type="ECO:0000256" key="7">
    <source>
        <dbReference type="ARBA" id="ARBA00022898"/>
    </source>
</evidence>